<evidence type="ECO:0000313" key="2">
    <source>
        <dbReference type="EMBL" id="GFO44188.1"/>
    </source>
</evidence>
<dbReference type="InterPro" id="IPR029044">
    <property type="entry name" value="Nucleotide-diphossugar_trans"/>
</dbReference>
<evidence type="ECO:0000313" key="3">
    <source>
        <dbReference type="Proteomes" id="UP000735302"/>
    </source>
</evidence>
<evidence type="ECO:0000256" key="1">
    <source>
        <dbReference type="SAM" id="Phobius"/>
    </source>
</evidence>
<dbReference type="PANTHER" id="PTHR46830">
    <property type="entry name" value="TRANSFERASE, PUTATIVE-RELATED"/>
    <property type="match status" value="1"/>
</dbReference>
<reference evidence="2 3" key="1">
    <citation type="journal article" date="2021" name="Elife">
        <title>Chloroplast acquisition without the gene transfer in kleptoplastic sea slugs, Plakobranchus ocellatus.</title>
        <authorList>
            <person name="Maeda T."/>
            <person name="Takahashi S."/>
            <person name="Yoshida T."/>
            <person name="Shimamura S."/>
            <person name="Takaki Y."/>
            <person name="Nagai Y."/>
            <person name="Toyoda A."/>
            <person name="Suzuki Y."/>
            <person name="Arimoto A."/>
            <person name="Ishii H."/>
            <person name="Satoh N."/>
            <person name="Nishiyama T."/>
            <person name="Hasebe M."/>
            <person name="Maruyama T."/>
            <person name="Minagawa J."/>
            <person name="Obokata J."/>
            <person name="Shigenobu S."/>
        </authorList>
    </citation>
    <scope>NUCLEOTIDE SEQUENCE [LARGE SCALE GENOMIC DNA]</scope>
</reference>
<dbReference type="Gene3D" id="3.90.550.20">
    <property type="match status" value="1"/>
</dbReference>
<dbReference type="Pfam" id="PF04488">
    <property type="entry name" value="Gly_transf_sug"/>
    <property type="match status" value="1"/>
</dbReference>
<sequence length="603" mass="68872">MAVLRCKLNLSSILIFCVVFVGKCGRFLGKAWNFVGVYHCHIGIVTSVTLAIMNIYVFNQGSHRWQLPRLPHGFVPQFPSHYFRQPLPSVGQESPDFNQLTQHLDRLDAYFDRNIVQNSLDSNVPPIIHIVWCETGPFKYSHYLSVLSAFKILKPSVLNLHVVESPYKDPDGYYQFLYDLQRDLPPLLIKQLRDKRACYASGQARLNALLSLIGREGGIALSANVLLVPSSTISSELLAHKISIGQSSNKKDPLIVFLQSNVFEDSSHVQDLTSSAKLFDCTARHEQFVLSTAQVCVQLEKFISPRMIFEAPKHLDYLLRWIGYGTSRELVPKPADDVIVPNIVHYVWLGKREFKFFAYLSVISALYVLRAEVVYVHGDYEPQGELWLQVRQEQRVKFITRKFPSSVYGQPIVKFASHASDYLRADLLLRYGGVYADWDVIFLKEMTQLMRRHNTTANVDWPETGAFPDVFNLGVLIAAPGAPFLRHFLESYRWYLDASWSYNAIHIPYKVYEKIPWSLNVDRHVQVLCARHKCHATWLHDYKSANVDHLGAGKIDFTKDALAIHWTYPDPPDFESRKSLLKGTSAVARIGQYVLQKAGKLNV</sequence>
<accession>A0AAV4DIY5</accession>
<feature type="transmembrane region" description="Helical" evidence="1">
    <location>
        <begin position="36"/>
        <end position="59"/>
    </location>
</feature>
<protein>
    <recommendedName>
        <fullName evidence="4">Alpha-1,4-N-acetylglucosaminyltransferase</fullName>
    </recommendedName>
</protein>
<proteinExistence type="predicted"/>
<keyword evidence="1" id="KW-0472">Membrane</keyword>
<dbReference type="Proteomes" id="UP000735302">
    <property type="component" value="Unassembled WGS sequence"/>
</dbReference>
<keyword evidence="1" id="KW-0812">Transmembrane</keyword>
<organism evidence="2 3">
    <name type="scientific">Plakobranchus ocellatus</name>
    <dbReference type="NCBI Taxonomy" id="259542"/>
    <lineage>
        <taxon>Eukaryota</taxon>
        <taxon>Metazoa</taxon>
        <taxon>Spiralia</taxon>
        <taxon>Lophotrochozoa</taxon>
        <taxon>Mollusca</taxon>
        <taxon>Gastropoda</taxon>
        <taxon>Heterobranchia</taxon>
        <taxon>Euthyneura</taxon>
        <taxon>Panpulmonata</taxon>
        <taxon>Sacoglossa</taxon>
        <taxon>Placobranchoidea</taxon>
        <taxon>Plakobranchidae</taxon>
        <taxon>Plakobranchus</taxon>
    </lineage>
</organism>
<gene>
    <name evidence="2" type="ORF">PoB_007069300</name>
</gene>
<evidence type="ECO:0008006" key="4">
    <source>
        <dbReference type="Google" id="ProtNLM"/>
    </source>
</evidence>
<keyword evidence="1" id="KW-1133">Transmembrane helix</keyword>
<dbReference type="SUPFAM" id="SSF53448">
    <property type="entry name" value="Nucleotide-diphospho-sugar transferases"/>
    <property type="match status" value="1"/>
</dbReference>
<dbReference type="AlphaFoldDB" id="A0AAV4DIY5"/>
<dbReference type="EMBL" id="BLXT01007934">
    <property type="protein sequence ID" value="GFO44188.1"/>
    <property type="molecule type" value="Genomic_DNA"/>
</dbReference>
<keyword evidence="3" id="KW-1185">Reference proteome</keyword>
<dbReference type="PANTHER" id="PTHR46830:SF1">
    <property type="entry name" value="ALPHA-1,4-N-ACETYLGLUCOSAMINYLTRANSFERASE"/>
    <property type="match status" value="1"/>
</dbReference>
<comment type="caution">
    <text evidence="2">The sequence shown here is derived from an EMBL/GenBank/DDBJ whole genome shotgun (WGS) entry which is preliminary data.</text>
</comment>
<dbReference type="InterPro" id="IPR007577">
    <property type="entry name" value="GlycoTrfase_DXD_sugar-bd_CS"/>
</dbReference>
<name>A0AAV4DIY5_9GAST</name>